<dbReference type="GO" id="GO:0046872">
    <property type="term" value="F:metal ion binding"/>
    <property type="evidence" value="ECO:0007669"/>
    <property type="project" value="UniProtKB-KW"/>
</dbReference>
<feature type="disulfide bond" description="Redox-active" evidence="4">
    <location>
        <begin position="73"/>
        <end position="77"/>
    </location>
</feature>
<dbReference type="RefSeq" id="WP_237358827.1">
    <property type="nucleotide sequence ID" value="NZ_JACIDU010000005.1"/>
</dbReference>
<evidence type="ECO:0000256" key="5">
    <source>
        <dbReference type="SAM" id="Phobius"/>
    </source>
</evidence>
<dbReference type="SUPFAM" id="SSF52833">
    <property type="entry name" value="Thioredoxin-like"/>
    <property type="match status" value="1"/>
</dbReference>
<comment type="similarity">
    <text evidence="1">Belongs to the SCO1/2 family.</text>
</comment>
<gene>
    <name evidence="7" type="ORF">GGQ66_001648</name>
</gene>
<feature type="binding site" evidence="3">
    <location>
        <position position="77"/>
    </location>
    <ligand>
        <name>Cu cation</name>
        <dbReference type="ChEBI" id="CHEBI:23378"/>
    </ligand>
</feature>
<evidence type="ECO:0000259" key="6">
    <source>
        <dbReference type="PROSITE" id="PS51352"/>
    </source>
</evidence>
<reference evidence="7 8" key="1">
    <citation type="submission" date="2020-08" db="EMBL/GenBank/DDBJ databases">
        <title>Genomic Encyclopedia of Type Strains, Phase IV (KMG-IV): sequencing the most valuable type-strain genomes for metagenomic binning, comparative biology and taxonomic classification.</title>
        <authorList>
            <person name="Goeker M."/>
        </authorList>
    </citation>
    <scope>NUCLEOTIDE SEQUENCE [LARGE SCALE GENOMIC DNA]</scope>
    <source>
        <strain evidence="7 8">DSM 26385</strain>
    </source>
</reference>
<dbReference type="Gene3D" id="3.40.30.10">
    <property type="entry name" value="Glutaredoxin"/>
    <property type="match status" value="1"/>
</dbReference>
<dbReference type="Pfam" id="PF02630">
    <property type="entry name" value="SCO1-SenC"/>
    <property type="match status" value="1"/>
</dbReference>
<keyword evidence="4" id="KW-1015">Disulfide bond</keyword>
<dbReference type="CDD" id="cd02968">
    <property type="entry name" value="SCO"/>
    <property type="match status" value="1"/>
</dbReference>
<accession>A0A7W6K0U7</accession>
<dbReference type="InterPro" id="IPR036249">
    <property type="entry name" value="Thioredoxin-like_sf"/>
</dbReference>
<dbReference type="PANTHER" id="PTHR12151">
    <property type="entry name" value="ELECTRON TRANSPORT PROTIN SCO1/SENC FAMILY MEMBER"/>
    <property type="match status" value="1"/>
</dbReference>
<protein>
    <submittedName>
        <fullName evidence="7">Protein SCO1/2</fullName>
    </submittedName>
</protein>
<organism evidence="7 8">
    <name type="scientific">Allorhizobium borbori</name>
    <dbReference type="NCBI Taxonomy" id="485907"/>
    <lineage>
        <taxon>Bacteria</taxon>
        <taxon>Pseudomonadati</taxon>
        <taxon>Pseudomonadota</taxon>
        <taxon>Alphaproteobacteria</taxon>
        <taxon>Hyphomicrobiales</taxon>
        <taxon>Rhizobiaceae</taxon>
        <taxon>Rhizobium/Agrobacterium group</taxon>
        <taxon>Allorhizobium</taxon>
    </lineage>
</organism>
<keyword evidence="5" id="KW-0472">Membrane</keyword>
<keyword evidence="8" id="KW-1185">Reference proteome</keyword>
<feature type="domain" description="Thioredoxin" evidence="6">
    <location>
        <begin position="35"/>
        <end position="200"/>
    </location>
</feature>
<name>A0A7W6K0U7_9HYPH</name>
<feature type="binding site" evidence="3">
    <location>
        <position position="73"/>
    </location>
    <ligand>
        <name>Cu cation</name>
        <dbReference type="ChEBI" id="CHEBI:23378"/>
    </ligand>
</feature>
<evidence type="ECO:0000256" key="3">
    <source>
        <dbReference type="PIRSR" id="PIRSR603782-1"/>
    </source>
</evidence>
<dbReference type="PROSITE" id="PS51352">
    <property type="entry name" value="THIOREDOXIN_2"/>
    <property type="match status" value="1"/>
</dbReference>
<dbReference type="InterPro" id="IPR013766">
    <property type="entry name" value="Thioredoxin_domain"/>
</dbReference>
<feature type="transmembrane region" description="Helical" evidence="5">
    <location>
        <begin position="12"/>
        <end position="30"/>
    </location>
</feature>
<proteinExistence type="inferred from homology"/>
<evidence type="ECO:0000256" key="4">
    <source>
        <dbReference type="PIRSR" id="PIRSR603782-2"/>
    </source>
</evidence>
<dbReference type="FunFam" id="3.40.30.10:FF:000013">
    <property type="entry name" value="Blast:Protein SCO1 homolog, mitochondrial"/>
    <property type="match status" value="1"/>
</dbReference>
<comment type="caution">
    <text evidence="7">The sequence shown here is derived from an EMBL/GenBank/DDBJ whole genome shotgun (WGS) entry which is preliminary data.</text>
</comment>
<evidence type="ECO:0000313" key="8">
    <source>
        <dbReference type="Proteomes" id="UP000584824"/>
    </source>
</evidence>
<dbReference type="InterPro" id="IPR003782">
    <property type="entry name" value="SCO1/SenC"/>
</dbReference>
<keyword evidence="5" id="KW-0812">Transmembrane</keyword>
<dbReference type="AlphaFoldDB" id="A0A7W6K0U7"/>
<evidence type="ECO:0000256" key="2">
    <source>
        <dbReference type="ARBA" id="ARBA00023008"/>
    </source>
</evidence>
<keyword evidence="3" id="KW-0479">Metal-binding</keyword>
<keyword evidence="2 3" id="KW-0186">Copper</keyword>
<dbReference type="Proteomes" id="UP000584824">
    <property type="component" value="Unassembled WGS sequence"/>
</dbReference>
<feature type="binding site" evidence="3">
    <location>
        <position position="161"/>
    </location>
    <ligand>
        <name>Cu cation</name>
        <dbReference type="ChEBI" id="CHEBI:23378"/>
    </ligand>
</feature>
<dbReference type="EMBL" id="JACIDU010000005">
    <property type="protein sequence ID" value="MBB4103093.1"/>
    <property type="molecule type" value="Genomic_DNA"/>
</dbReference>
<evidence type="ECO:0000313" key="7">
    <source>
        <dbReference type="EMBL" id="MBB4103093.1"/>
    </source>
</evidence>
<dbReference type="PANTHER" id="PTHR12151:SF25">
    <property type="entry name" value="LINALOOL DEHYDRATASE_ISOMERASE DOMAIN-CONTAINING PROTEIN"/>
    <property type="match status" value="1"/>
</dbReference>
<keyword evidence="5" id="KW-1133">Transmembrane helix</keyword>
<evidence type="ECO:0000256" key="1">
    <source>
        <dbReference type="ARBA" id="ARBA00010996"/>
    </source>
</evidence>
<sequence>MAQKANPMRIVIASLVLVMALLTGLIVYMWQTRPEMVVSYGTPFSLTDDLGQPITEKALEGHPSLVYFGFTRCPEVCPTTLYEMAGWFETLGPEAKNVKAFFFSVDPERDSPELMHSYAAAFTDRVTGITGDLAEMSKVAKSWRIYFAKVPTDDGDYTMDHTASVLLLDSQGRFRGTIAYREDAASAVEKIRKLIREDGA</sequence>